<sequence>TRSQIEPAMADKLETVNERNCGTKTMRVRVLDPMARKTKKDCEVFTCKLISESGLYCTAEQMIFGDSPAARTRVSKALATKWTAKSAWSLSKLKLVRKKEAFHGGPRSCVLQLNNKAMTTKALDAPEANKLPDELEPPVGVQDVLDLSQDQAIDLHGLVSDVSPEAQFKGKNLVEATVCNEAGSSITLKFWEGGAPRAEELQKKEPVYIYGAYLVHPDGGGVCLSVRESTSFAAPTGTRPEIAAMLAGGVRDLAGDQIQGLTVYEAKDYKVGPATSSNAAVLDALLQSKTTPPDTLFEIPAASFSLSDTETLLTKDGTRAWASARMVDHAGSVEAKVTEKVALALTGCTDKAEFQADVEQGSATWTRARVRATLRAPKSVDGDKTSTDPRLIIVCADPRNFDAVAPLPAPHSDSRVVPAHARSISLSTTGKLTITIGSARFLASGALLLVEATKDPETVPREGGFAITNYIVDAAESDSDQKAVFHAVTACATKRLGRCALAKKDQALIVVTHFDAATSEFTVSDMWKLPPSITPDAFRTEIAAAGETLTSRRTRAKRKADPKAEDNFDEFLGPAVKRIHEAFGDPAAPAE</sequence>
<name>A0ABN9RF89_9DINO</name>
<reference evidence="1" key="1">
    <citation type="submission" date="2023-10" db="EMBL/GenBank/DDBJ databases">
        <authorList>
            <person name="Chen Y."/>
            <person name="Shah S."/>
            <person name="Dougan E. K."/>
            <person name="Thang M."/>
            <person name="Chan C."/>
        </authorList>
    </citation>
    <scope>NUCLEOTIDE SEQUENCE [LARGE SCALE GENOMIC DNA]</scope>
</reference>
<dbReference type="EMBL" id="CAUYUJ010006344">
    <property type="protein sequence ID" value="CAK0817060.1"/>
    <property type="molecule type" value="Genomic_DNA"/>
</dbReference>
<feature type="non-terminal residue" evidence="1">
    <location>
        <position position="1"/>
    </location>
</feature>
<comment type="caution">
    <text evidence="1">The sequence shown here is derived from an EMBL/GenBank/DDBJ whole genome shotgun (WGS) entry which is preliminary data.</text>
</comment>
<gene>
    <name evidence="1" type="ORF">PCOR1329_LOCUS19781</name>
</gene>
<evidence type="ECO:0000313" key="1">
    <source>
        <dbReference type="EMBL" id="CAK0817060.1"/>
    </source>
</evidence>
<dbReference type="Proteomes" id="UP001189429">
    <property type="component" value="Unassembled WGS sequence"/>
</dbReference>
<evidence type="ECO:0000313" key="2">
    <source>
        <dbReference type="Proteomes" id="UP001189429"/>
    </source>
</evidence>
<evidence type="ECO:0008006" key="3">
    <source>
        <dbReference type="Google" id="ProtNLM"/>
    </source>
</evidence>
<keyword evidence="2" id="KW-1185">Reference proteome</keyword>
<protein>
    <recommendedName>
        <fullName evidence="3">Replication protein A subunit</fullName>
    </recommendedName>
</protein>
<proteinExistence type="predicted"/>
<organism evidence="1 2">
    <name type="scientific">Prorocentrum cordatum</name>
    <dbReference type="NCBI Taxonomy" id="2364126"/>
    <lineage>
        <taxon>Eukaryota</taxon>
        <taxon>Sar</taxon>
        <taxon>Alveolata</taxon>
        <taxon>Dinophyceae</taxon>
        <taxon>Prorocentrales</taxon>
        <taxon>Prorocentraceae</taxon>
        <taxon>Prorocentrum</taxon>
    </lineage>
</organism>
<accession>A0ABN9RF89</accession>